<dbReference type="Proteomes" id="UP000094236">
    <property type="component" value="Unassembled WGS sequence"/>
</dbReference>
<keyword evidence="2" id="KW-1185">Reference proteome</keyword>
<sequence length="172" mass="19945">MNSLQNDINSSNNNGDNDVFLSSLIYQQSSYNSLLNWNDFKTDNYLKWCEMNLLSNENDEINHNNKSLAKKRLFDIFQLQDQKSNTNENIINTTNEKVETRNSTQTYYQRLFTTTHTSSSTTLSIKDLNNLENFLMNNLTTNLGISIDQFKVLVKWSDSLLKRIAKEPSPTI</sequence>
<evidence type="ECO:0000313" key="2">
    <source>
        <dbReference type="Proteomes" id="UP000094236"/>
    </source>
</evidence>
<protein>
    <submittedName>
        <fullName evidence="1">Uncharacterized protein</fullName>
    </submittedName>
</protein>
<proteinExistence type="predicted"/>
<gene>
    <name evidence="1" type="ORF">PACTADRAFT_74812</name>
</gene>
<dbReference type="EMBL" id="KV454012">
    <property type="protein sequence ID" value="ODV97274.1"/>
    <property type="molecule type" value="Genomic_DNA"/>
</dbReference>
<evidence type="ECO:0000313" key="1">
    <source>
        <dbReference type="EMBL" id="ODV97274.1"/>
    </source>
</evidence>
<organism evidence="1 2">
    <name type="scientific">Pachysolen tannophilus NRRL Y-2460</name>
    <dbReference type="NCBI Taxonomy" id="669874"/>
    <lineage>
        <taxon>Eukaryota</taxon>
        <taxon>Fungi</taxon>
        <taxon>Dikarya</taxon>
        <taxon>Ascomycota</taxon>
        <taxon>Saccharomycotina</taxon>
        <taxon>Pichiomycetes</taxon>
        <taxon>Pachysolenaceae</taxon>
        <taxon>Pachysolen</taxon>
    </lineage>
</organism>
<reference evidence="2" key="1">
    <citation type="submission" date="2016-05" db="EMBL/GenBank/DDBJ databases">
        <title>Comparative genomics of biotechnologically important yeasts.</title>
        <authorList>
            <consortium name="DOE Joint Genome Institute"/>
            <person name="Riley R."/>
            <person name="Haridas S."/>
            <person name="Wolfe K.H."/>
            <person name="Lopes M.R."/>
            <person name="Hittinger C.T."/>
            <person name="Goker M."/>
            <person name="Salamov A."/>
            <person name="Wisecaver J."/>
            <person name="Long T.M."/>
            <person name="Aerts A.L."/>
            <person name="Barry K."/>
            <person name="Choi C."/>
            <person name="Clum A."/>
            <person name="Coughlan A.Y."/>
            <person name="Deshpande S."/>
            <person name="Douglass A.P."/>
            <person name="Hanson S.J."/>
            <person name="Klenk H.-P."/>
            <person name="Labutti K."/>
            <person name="Lapidus A."/>
            <person name="Lindquist E."/>
            <person name="Lipzen A."/>
            <person name="Meier-Kolthoff J.P."/>
            <person name="Ohm R.A."/>
            <person name="Otillar R.P."/>
            <person name="Pangilinan J."/>
            <person name="Peng Y."/>
            <person name="Rokas A."/>
            <person name="Rosa C.A."/>
            <person name="Scheuner C."/>
            <person name="Sibirny A.A."/>
            <person name="Slot J.C."/>
            <person name="Stielow J.B."/>
            <person name="Sun H."/>
            <person name="Kurtzman C.P."/>
            <person name="Blackwell M."/>
            <person name="Grigoriev I.V."/>
            <person name="Jeffries T.W."/>
        </authorList>
    </citation>
    <scope>NUCLEOTIDE SEQUENCE [LARGE SCALE GENOMIC DNA]</scope>
    <source>
        <strain evidence="2">NRRL Y-2460</strain>
    </source>
</reference>
<dbReference type="AlphaFoldDB" id="A0A1E4TZW3"/>
<name>A0A1E4TZW3_PACTA</name>
<accession>A0A1E4TZW3</accession>